<gene>
    <name evidence="2" type="ORF">SAMN06296036_12974</name>
</gene>
<evidence type="ECO:0000313" key="2">
    <source>
        <dbReference type="EMBL" id="SMF75805.1"/>
    </source>
</evidence>
<dbReference type="PANTHER" id="PTHR46889:SF4">
    <property type="entry name" value="TRANSPOSASE INSO FOR INSERTION SEQUENCE ELEMENT IS911B-RELATED"/>
    <property type="match status" value="1"/>
</dbReference>
<dbReference type="GO" id="GO:0015074">
    <property type="term" value="P:DNA integration"/>
    <property type="evidence" value="ECO:0007669"/>
    <property type="project" value="InterPro"/>
</dbReference>
<dbReference type="Gene3D" id="3.30.420.10">
    <property type="entry name" value="Ribonuclease H-like superfamily/Ribonuclease H"/>
    <property type="match status" value="1"/>
</dbReference>
<feature type="domain" description="Integrase catalytic" evidence="1">
    <location>
        <begin position="74"/>
        <end position="204"/>
    </location>
</feature>
<dbReference type="Proteomes" id="UP000192907">
    <property type="component" value="Unassembled WGS sequence"/>
</dbReference>
<dbReference type="STRING" id="1513793.SAMN06296036_12974"/>
<sequence>MNKLSNEQREEVLSILCSEKHIEDSPYQAYSKLLDEGKWYCSIRTMYRILQENSLSRERRMVRRKQKHPKPIIKATGPNTVWSWDITRLPGPFIGKYYFLYVMLDVYSRYVVGWMVSERENADLAQHFIRESLQNKNLIEESLTIHSDRGSPMKAASTVELVALLGLSRSFSRPRVSDDNAFSESQFKTLKYHRFFRGWYKNLD</sequence>
<dbReference type="PANTHER" id="PTHR46889">
    <property type="entry name" value="TRANSPOSASE INSF FOR INSERTION SEQUENCE IS3B-RELATED"/>
    <property type="match status" value="1"/>
</dbReference>
<dbReference type="OrthoDB" id="5296979at2"/>
<evidence type="ECO:0000259" key="1">
    <source>
        <dbReference type="PROSITE" id="PS50994"/>
    </source>
</evidence>
<reference evidence="3" key="1">
    <citation type="submission" date="2017-04" db="EMBL/GenBank/DDBJ databases">
        <authorList>
            <person name="Varghese N."/>
            <person name="Submissions S."/>
        </authorList>
    </citation>
    <scope>NUCLEOTIDE SEQUENCE [LARGE SCALE GENOMIC DNA]</scope>
    <source>
        <strain evidence="3">RKEM611</strain>
    </source>
</reference>
<dbReference type="InterPro" id="IPR012337">
    <property type="entry name" value="RNaseH-like_sf"/>
</dbReference>
<accession>A0A1Y6CN57</accession>
<proteinExistence type="predicted"/>
<keyword evidence="3" id="KW-1185">Reference proteome</keyword>
<dbReference type="InterPro" id="IPR036397">
    <property type="entry name" value="RNaseH_sf"/>
</dbReference>
<name>A0A1Y6CN57_9BACT</name>
<dbReference type="RefSeq" id="WP_132324684.1">
    <property type="nucleotide sequence ID" value="NZ_FWZT01000029.1"/>
</dbReference>
<dbReference type="InterPro" id="IPR050900">
    <property type="entry name" value="Transposase_IS3/IS150/IS904"/>
</dbReference>
<dbReference type="AlphaFoldDB" id="A0A1Y6CN57"/>
<organism evidence="2 3">
    <name type="scientific">Pseudobacteriovorax antillogorgiicola</name>
    <dbReference type="NCBI Taxonomy" id="1513793"/>
    <lineage>
        <taxon>Bacteria</taxon>
        <taxon>Pseudomonadati</taxon>
        <taxon>Bdellovibrionota</taxon>
        <taxon>Oligoflexia</taxon>
        <taxon>Oligoflexales</taxon>
        <taxon>Pseudobacteriovoracaceae</taxon>
        <taxon>Pseudobacteriovorax</taxon>
    </lineage>
</organism>
<dbReference type="InterPro" id="IPR001584">
    <property type="entry name" value="Integrase_cat-core"/>
</dbReference>
<protein>
    <submittedName>
        <fullName evidence="2">Integrase core domain-containing protein</fullName>
    </submittedName>
</protein>
<dbReference type="PROSITE" id="PS50994">
    <property type="entry name" value="INTEGRASE"/>
    <property type="match status" value="1"/>
</dbReference>
<evidence type="ECO:0000313" key="3">
    <source>
        <dbReference type="Proteomes" id="UP000192907"/>
    </source>
</evidence>
<dbReference type="Pfam" id="PF00665">
    <property type="entry name" value="rve"/>
    <property type="match status" value="1"/>
</dbReference>
<dbReference type="SUPFAM" id="SSF53098">
    <property type="entry name" value="Ribonuclease H-like"/>
    <property type="match status" value="1"/>
</dbReference>
<dbReference type="GO" id="GO:0003676">
    <property type="term" value="F:nucleic acid binding"/>
    <property type="evidence" value="ECO:0007669"/>
    <property type="project" value="InterPro"/>
</dbReference>
<dbReference type="EMBL" id="FWZT01000029">
    <property type="protein sequence ID" value="SMF75805.1"/>
    <property type="molecule type" value="Genomic_DNA"/>
</dbReference>